<proteinExistence type="predicted"/>
<gene>
    <name evidence="1" type="ORF">SAMN05428953_101556</name>
</gene>
<reference evidence="2" key="1">
    <citation type="submission" date="2016-10" db="EMBL/GenBank/DDBJ databases">
        <authorList>
            <person name="Varghese N."/>
            <person name="Submissions S."/>
        </authorList>
    </citation>
    <scope>NUCLEOTIDE SEQUENCE [LARGE SCALE GENOMIC DNA]</scope>
    <source>
        <strain evidence="2">CGMCC 1.11022</strain>
    </source>
</reference>
<organism evidence="1 2">
    <name type="scientific">Mesorhizobium muleiense</name>
    <dbReference type="NCBI Taxonomy" id="1004279"/>
    <lineage>
        <taxon>Bacteria</taxon>
        <taxon>Pseudomonadati</taxon>
        <taxon>Pseudomonadota</taxon>
        <taxon>Alphaproteobacteria</taxon>
        <taxon>Hyphomicrobiales</taxon>
        <taxon>Phyllobacteriaceae</taxon>
        <taxon>Mesorhizobium</taxon>
    </lineage>
</organism>
<dbReference type="EMBL" id="FNEE01000001">
    <property type="protein sequence ID" value="SDI25025.1"/>
    <property type="molecule type" value="Genomic_DNA"/>
</dbReference>
<dbReference type="AlphaFoldDB" id="A0A1G8J160"/>
<evidence type="ECO:0000313" key="1">
    <source>
        <dbReference type="EMBL" id="SDI25025.1"/>
    </source>
</evidence>
<dbReference type="RefSeq" id="WP_091590464.1">
    <property type="nucleotide sequence ID" value="NZ_FNEE01000001.1"/>
</dbReference>
<dbReference type="Proteomes" id="UP000198894">
    <property type="component" value="Unassembled WGS sequence"/>
</dbReference>
<keyword evidence="2" id="KW-1185">Reference proteome</keyword>
<evidence type="ECO:0000313" key="2">
    <source>
        <dbReference type="Proteomes" id="UP000198894"/>
    </source>
</evidence>
<protein>
    <submittedName>
        <fullName evidence="1">Uncharacterized protein</fullName>
    </submittedName>
</protein>
<name>A0A1G8J160_9HYPH</name>
<sequence>MSAAAEVSVAPARGLITKADIDRGYDACSIIRVCELAVEQIPELGQEGLVNEAVGDIGRLLRIAGQMAGESLGVLELAEMRQRKAAD</sequence>
<accession>A0A1G8J160</accession>